<keyword evidence="5" id="KW-0805">Transcription regulation</keyword>
<keyword evidence="4" id="KW-0862">Zinc</keyword>
<dbReference type="Gene3D" id="3.30.50.10">
    <property type="entry name" value="Erythroid Transcription Factor GATA-1, subunit A"/>
    <property type="match status" value="1"/>
</dbReference>
<keyword evidence="3 9" id="KW-0863">Zinc-finger</keyword>
<keyword evidence="13" id="KW-1185">Reference proteome</keyword>
<keyword evidence="6" id="KW-0238">DNA-binding</keyword>
<dbReference type="AlphaFoldDB" id="A0A7N0TU14"/>
<keyword evidence="8" id="KW-0804">Transcription</keyword>
<protein>
    <recommendedName>
        <fullName evidence="11">GATA-type domain-containing protein</fullName>
    </recommendedName>
</protein>
<dbReference type="PROSITE" id="PS50114">
    <property type="entry name" value="GATA_ZN_FINGER_2"/>
    <property type="match status" value="1"/>
</dbReference>
<dbReference type="GO" id="GO:0005634">
    <property type="term" value="C:nucleus"/>
    <property type="evidence" value="ECO:0007669"/>
    <property type="project" value="TreeGrafter"/>
</dbReference>
<dbReference type="EnsemblPlants" id="Kaladp0045s0123.1.v1.1">
    <property type="protein sequence ID" value="Kaladp0045s0123.1.v1.1"/>
    <property type="gene ID" value="Kaladp0045s0123.v1.1"/>
</dbReference>
<dbReference type="GO" id="GO:0030154">
    <property type="term" value="P:cell differentiation"/>
    <property type="evidence" value="ECO:0007669"/>
    <property type="project" value="TreeGrafter"/>
</dbReference>
<feature type="region of interest" description="Disordered" evidence="10">
    <location>
        <begin position="27"/>
        <end position="47"/>
    </location>
</feature>
<evidence type="ECO:0000256" key="2">
    <source>
        <dbReference type="ARBA" id="ARBA00022723"/>
    </source>
</evidence>
<dbReference type="PROSITE" id="PS00344">
    <property type="entry name" value="GATA_ZN_FINGER_1"/>
    <property type="match status" value="1"/>
</dbReference>
<dbReference type="FunFam" id="3.30.50.10:FF:000018">
    <property type="entry name" value="GATA transcription factor"/>
    <property type="match status" value="1"/>
</dbReference>
<dbReference type="GO" id="GO:0006355">
    <property type="term" value="P:regulation of DNA-templated transcription"/>
    <property type="evidence" value="ECO:0007669"/>
    <property type="project" value="InterPro"/>
</dbReference>
<dbReference type="OMA" id="WLSNENA"/>
<evidence type="ECO:0000259" key="11">
    <source>
        <dbReference type="PROSITE" id="PS50114"/>
    </source>
</evidence>
<dbReference type="GO" id="GO:0008270">
    <property type="term" value="F:zinc ion binding"/>
    <property type="evidence" value="ECO:0007669"/>
    <property type="project" value="UniProtKB-KW"/>
</dbReference>
<proteinExistence type="inferred from homology"/>
<evidence type="ECO:0000256" key="6">
    <source>
        <dbReference type="ARBA" id="ARBA00023125"/>
    </source>
</evidence>
<evidence type="ECO:0000256" key="4">
    <source>
        <dbReference type="ARBA" id="ARBA00022833"/>
    </source>
</evidence>
<name>A0A7N0TU14_KALFE</name>
<dbReference type="GO" id="GO:0043565">
    <property type="term" value="F:sequence-specific DNA binding"/>
    <property type="evidence" value="ECO:0007669"/>
    <property type="project" value="InterPro"/>
</dbReference>
<organism evidence="12 13">
    <name type="scientific">Kalanchoe fedtschenkoi</name>
    <name type="common">Lavender scallops</name>
    <name type="synonym">South American air plant</name>
    <dbReference type="NCBI Taxonomy" id="63787"/>
    <lineage>
        <taxon>Eukaryota</taxon>
        <taxon>Viridiplantae</taxon>
        <taxon>Streptophyta</taxon>
        <taxon>Embryophyta</taxon>
        <taxon>Tracheophyta</taxon>
        <taxon>Spermatophyta</taxon>
        <taxon>Magnoliopsida</taxon>
        <taxon>eudicotyledons</taxon>
        <taxon>Gunneridae</taxon>
        <taxon>Pentapetalae</taxon>
        <taxon>Saxifragales</taxon>
        <taxon>Crassulaceae</taxon>
        <taxon>Kalanchoe</taxon>
    </lineage>
</organism>
<dbReference type="InterPro" id="IPR000679">
    <property type="entry name" value="Znf_GATA"/>
</dbReference>
<dbReference type="InterPro" id="IPR051140">
    <property type="entry name" value="GATA_TF"/>
</dbReference>
<feature type="domain" description="GATA-type" evidence="11">
    <location>
        <begin position="181"/>
        <end position="217"/>
    </location>
</feature>
<evidence type="ECO:0000313" key="13">
    <source>
        <dbReference type="Proteomes" id="UP000594263"/>
    </source>
</evidence>
<evidence type="ECO:0000256" key="8">
    <source>
        <dbReference type="ARBA" id="ARBA00023163"/>
    </source>
</evidence>
<dbReference type="PANTHER" id="PTHR45658">
    <property type="entry name" value="GATA TRANSCRIPTION FACTOR"/>
    <property type="match status" value="1"/>
</dbReference>
<dbReference type="SUPFAM" id="SSF57716">
    <property type="entry name" value="Glucocorticoid receptor-like (DNA-binding domain)"/>
    <property type="match status" value="1"/>
</dbReference>
<dbReference type="SMART" id="SM00401">
    <property type="entry name" value="ZnF_GATA"/>
    <property type="match status" value="1"/>
</dbReference>
<dbReference type="Pfam" id="PF00320">
    <property type="entry name" value="GATA"/>
    <property type="match status" value="1"/>
</dbReference>
<accession>A0A7N0TU14</accession>
<comment type="similarity">
    <text evidence="1">Belongs to the type IV zinc-finger family. Class A subfamily.</text>
</comment>
<evidence type="ECO:0000256" key="7">
    <source>
        <dbReference type="ARBA" id="ARBA00023159"/>
    </source>
</evidence>
<feature type="compositionally biased region" description="Polar residues" evidence="10">
    <location>
        <begin position="31"/>
        <end position="42"/>
    </location>
</feature>
<evidence type="ECO:0000256" key="3">
    <source>
        <dbReference type="ARBA" id="ARBA00022771"/>
    </source>
</evidence>
<dbReference type="Gramene" id="Kaladp0045s0123.1.v1.1">
    <property type="protein sequence ID" value="Kaladp0045s0123.1.v1.1"/>
    <property type="gene ID" value="Kaladp0045s0123.v1.1"/>
</dbReference>
<evidence type="ECO:0000256" key="1">
    <source>
        <dbReference type="ARBA" id="ARBA00005694"/>
    </source>
</evidence>
<keyword evidence="2" id="KW-0479">Metal-binding</keyword>
<sequence length="260" mass="28295">MGFFDTAPSACFIDDLLNFNIDDNDRDKANGSKNPKSLSPPNTFFPLPESEEEEELEWLSNKDVFPSVDTFVPSVETFVDVIPVEPSTGVLKHVSPVSVLENSISSFGSNNSNDSNAVITTCCIGRGLAPPIRRPRSRGSQKRRRGGFVDISSQQWFICCSSIHTNKTGNNAAKASGIASGITGRKCKHCGSEKTPQWRAGPDGPKTLCNACGVRYKSGRLCPEYRPASSPTFSSAVHSNSHRKILEMKKMKQHNGKPCG</sequence>
<evidence type="ECO:0000256" key="10">
    <source>
        <dbReference type="SAM" id="MobiDB-lite"/>
    </source>
</evidence>
<dbReference type="PANTHER" id="PTHR45658:SF42">
    <property type="entry name" value="GATA TRANSCRIPTION FACTOR 1"/>
    <property type="match status" value="1"/>
</dbReference>
<dbReference type="InterPro" id="IPR013088">
    <property type="entry name" value="Znf_NHR/GATA"/>
</dbReference>
<evidence type="ECO:0000256" key="5">
    <source>
        <dbReference type="ARBA" id="ARBA00023015"/>
    </source>
</evidence>
<evidence type="ECO:0000256" key="9">
    <source>
        <dbReference type="PROSITE-ProRule" id="PRU00094"/>
    </source>
</evidence>
<dbReference type="CDD" id="cd00202">
    <property type="entry name" value="ZnF_GATA"/>
    <property type="match status" value="1"/>
</dbReference>
<evidence type="ECO:0000313" key="12">
    <source>
        <dbReference type="EnsemblPlants" id="Kaladp0045s0123.1.v1.1"/>
    </source>
</evidence>
<keyword evidence="7" id="KW-0010">Activator</keyword>
<dbReference type="Proteomes" id="UP000594263">
    <property type="component" value="Unplaced"/>
</dbReference>
<reference evidence="12" key="1">
    <citation type="submission" date="2021-01" db="UniProtKB">
        <authorList>
            <consortium name="EnsemblPlants"/>
        </authorList>
    </citation>
    <scope>IDENTIFICATION</scope>
</reference>